<sequence>MSPRSEAPADGVARVVPEGPPAAAFVALGVAEPLARVLGAQGIEQPFPIQRQTIPDGLAGRDVCGKAKTGSGKTLAFGLPLLSRVGRADPGAPRGLVLVPTRELALQVAEVLEPLAAAVERRVAVVYGGADLDRQVRALERGADVVIATPGRLIDLVERGAAVLGELEVVVLDEADRMADMGFLPQVDWLLRRVERPHQTMLFSATLDGDVDRLIRRRLSDPVRHEVAEEAPTVDSMVHRFLQVHQMDKVRTAAAICRPRRRVIVFVRTKRGADRLVEQLRREGVSAAAIHGDLRQAARERAIADFASGRLPVLVATDVAARGLDIEDVEVVVHYDPPEDHKAYLHRSGRTARAGGSGVAVTLVLWDQVLEVERIQRRLGLQEPIVEIFSNDPRLADLAAFAPAEGAA</sequence>
<evidence type="ECO:0000259" key="7">
    <source>
        <dbReference type="PROSITE" id="PS51194"/>
    </source>
</evidence>
<dbReference type="GO" id="GO:0004386">
    <property type="term" value="F:helicase activity"/>
    <property type="evidence" value="ECO:0007669"/>
    <property type="project" value="UniProtKB-KW"/>
</dbReference>
<evidence type="ECO:0000256" key="3">
    <source>
        <dbReference type="ARBA" id="ARBA00022806"/>
    </source>
</evidence>
<evidence type="ECO:0000256" key="5">
    <source>
        <dbReference type="ARBA" id="ARBA00038437"/>
    </source>
</evidence>
<gene>
    <name evidence="8" type="ORF">ACFFRE_02955</name>
</gene>
<keyword evidence="9" id="KW-1185">Reference proteome</keyword>
<name>A0ABV6C490_9ACTN</name>
<evidence type="ECO:0000256" key="4">
    <source>
        <dbReference type="ARBA" id="ARBA00022840"/>
    </source>
</evidence>
<feature type="domain" description="Helicase ATP-binding" evidence="6">
    <location>
        <begin position="54"/>
        <end position="225"/>
    </location>
</feature>
<reference evidence="8 9" key="1">
    <citation type="submission" date="2024-09" db="EMBL/GenBank/DDBJ databases">
        <authorList>
            <person name="Sun Q."/>
            <person name="Mori K."/>
        </authorList>
    </citation>
    <scope>NUCLEOTIDE SEQUENCE [LARGE SCALE GENOMIC DNA]</scope>
    <source>
        <strain evidence="8 9">JCM 15389</strain>
    </source>
</reference>
<dbReference type="InterPro" id="IPR014001">
    <property type="entry name" value="Helicase_ATP-bd"/>
</dbReference>
<comment type="similarity">
    <text evidence="5">Belongs to the DEAD box helicase family.</text>
</comment>
<keyword evidence="1" id="KW-0547">Nucleotide-binding</keyword>
<dbReference type="PROSITE" id="PS51192">
    <property type="entry name" value="HELICASE_ATP_BIND_1"/>
    <property type="match status" value="1"/>
</dbReference>
<dbReference type="EMBL" id="JBHLYQ010000016">
    <property type="protein sequence ID" value="MFC0081119.1"/>
    <property type="molecule type" value="Genomic_DNA"/>
</dbReference>
<dbReference type="InterPro" id="IPR001650">
    <property type="entry name" value="Helicase_C-like"/>
</dbReference>
<dbReference type="InterPro" id="IPR027417">
    <property type="entry name" value="P-loop_NTPase"/>
</dbReference>
<feature type="domain" description="Helicase C-terminal" evidence="7">
    <location>
        <begin position="249"/>
        <end position="396"/>
    </location>
</feature>
<evidence type="ECO:0000256" key="1">
    <source>
        <dbReference type="ARBA" id="ARBA00022741"/>
    </source>
</evidence>
<dbReference type="Proteomes" id="UP001589788">
    <property type="component" value="Unassembled WGS sequence"/>
</dbReference>
<evidence type="ECO:0000259" key="6">
    <source>
        <dbReference type="PROSITE" id="PS51192"/>
    </source>
</evidence>
<dbReference type="RefSeq" id="WP_377788056.1">
    <property type="nucleotide sequence ID" value="NZ_JBHLYQ010000016.1"/>
</dbReference>
<evidence type="ECO:0000313" key="9">
    <source>
        <dbReference type="Proteomes" id="UP001589788"/>
    </source>
</evidence>
<dbReference type="Gene3D" id="3.40.50.300">
    <property type="entry name" value="P-loop containing nucleotide triphosphate hydrolases"/>
    <property type="match status" value="2"/>
</dbReference>
<comment type="caution">
    <text evidence="8">The sequence shown here is derived from an EMBL/GenBank/DDBJ whole genome shotgun (WGS) entry which is preliminary data.</text>
</comment>
<dbReference type="GO" id="GO:0016787">
    <property type="term" value="F:hydrolase activity"/>
    <property type="evidence" value="ECO:0007669"/>
    <property type="project" value="UniProtKB-KW"/>
</dbReference>
<dbReference type="InterPro" id="IPR044742">
    <property type="entry name" value="DEAD/DEAH_RhlB"/>
</dbReference>
<evidence type="ECO:0000256" key="2">
    <source>
        <dbReference type="ARBA" id="ARBA00022801"/>
    </source>
</evidence>
<dbReference type="SMART" id="SM00487">
    <property type="entry name" value="DEXDc"/>
    <property type="match status" value="1"/>
</dbReference>
<dbReference type="EC" id="3.6.4.-" evidence="8"/>
<proteinExistence type="inferred from homology"/>
<dbReference type="CDD" id="cd18787">
    <property type="entry name" value="SF2_C_DEAD"/>
    <property type="match status" value="1"/>
</dbReference>
<dbReference type="SMART" id="SM00490">
    <property type="entry name" value="HELICc"/>
    <property type="match status" value="1"/>
</dbReference>
<dbReference type="InterPro" id="IPR050079">
    <property type="entry name" value="DEAD_box_RNA_helicase"/>
</dbReference>
<dbReference type="SUPFAM" id="SSF52540">
    <property type="entry name" value="P-loop containing nucleoside triphosphate hydrolases"/>
    <property type="match status" value="1"/>
</dbReference>
<dbReference type="Pfam" id="PF00271">
    <property type="entry name" value="Helicase_C"/>
    <property type="match status" value="1"/>
</dbReference>
<keyword evidence="2 8" id="KW-0378">Hydrolase</keyword>
<evidence type="ECO:0000313" key="8">
    <source>
        <dbReference type="EMBL" id="MFC0081119.1"/>
    </source>
</evidence>
<dbReference type="PROSITE" id="PS51194">
    <property type="entry name" value="HELICASE_CTER"/>
    <property type="match status" value="1"/>
</dbReference>
<dbReference type="PANTHER" id="PTHR47959:SF13">
    <property type="entry name" value="ATP-DEPENDENT RNA HELICASE RHLE"/>
    <property type="match status" value="1"/>
</dbReference>
<protein>
    <submittedName>
        <fullName evidence="8">DEAD/DEAH box helicase</fullName>
        <ecNumber evidence="8">3.6.4.-</ecNumber>
    </submittedName>
</protein>
<dbReference type="CDD" id="cd00268">
    <property type="entry name" value="DEADc"/>
    <property type="match status" value="1"/>
</dbReference>
<dbReference type="PANTHER" id="PTHR47959">
    <property type="entry name" value="ATP-DEPENDENT RNA HELICASE RHLE-RELATED"/>
    <property type="match status" value="1"/>
</dbReference>
<keyword evidence="4" id="KW-0067">ATP-binding</keyword>
<accession>A0ABV6C490</accession>
<dbReference type="Pfam" id="PF00270">
    <property type="entry name" value="DEAD"/>
    <property type="match status" value="1"/>
</dbReference>
<keyword evidence="3 8" id="KW-0347">Helicase</keyword>
<dbReference type="InterPro" id="IPR011545">
    <property type="entry name" value="DEAD/DEAH_box_helicase_dom"/>
</dbReference>
<organism evidence="8 9">
    <name type="scientific">Aciditerrimonas ferrireducens</name>
    <dbReference type="NCBI Taxonomy" id="667306"/>
    <lineage>
        <taxon>Bacteria</taxon>
        <taxon>Bacillati</taxon>
        <taxon>Actinomycetota</taxon>
        <taxon>Acidimicrobiia</taxon>
        <taxon>Acidimicrobiales</taxon>
        <taxon>Acidimicrobiaceae</taxon>
        <taxon>Aciditerrimonas</taxon>
    </lineage>
</organism>